<evidence type="ECO:0000256" key="1">
    <source>
        <dbReference type="SAM" id="MobiDB-lite"/>
    </source>
</evidence>
<feature type="region of interest" description="Disordered" evidence="1">
    <location>
        <begin position="272"/>
        <end position="331"/>
    </location>
</feature>
<feature type="region of interest" description="Disordered" evidence="1">
    <location>
        <begin position="345"/>
        <end position="368"/>
    </location>
</feature>
<dbReference type="AlphaFoldDB" id="A0AAW0CF81"/>
<feature type="region of interest" description="Disordered" evidence="1">
    <location>
        <begin position="396"/>
        <end position="419"/>
    </location>
</feature>
<dbReference type="Proteomes" id="UP001383192">
    <property type="component" value="Unassembled WGS sequence"/>
</dbReference>
<feature type="compositionally biased region" description="Low complexity" evidence="1">
    <location>
        <begin position="308"/>
        <end position="318"/>
    </location>
</feature>
<feature type="region of interest" description="Disordered" evidence="1">
    <location>
        <begin position="226"/>
        <end position="251"/>
    </location>
</feature>
<protein>
    <submittedName>
        <fullName evidence="2">Uncharacterized protein</fullName>
    </submittedName>
</protein>
<feature type="compositionally biased region" description="Basic residues" evidence="1">
    <location>
        <begin position="345"/>
        <end position="355"/>
    </location>
</feature>
<keyword evidence="3" id="KW-1185">Reference proteome</keyword>
<name>A0AAW0CF81_9AGAR</name>
<feature type="compositionally biased region" description="Low complexity" evidence="1">
    <location>
        <begin position="1"/>
        <end position="19"/>
    </location>
</feature>
<dbReference type="EMBL" id="JAYKXP010000046">
    <property type="protein sequence ID" value="KAK7037588.1"/>
    <property type="molecule type" value="Genomic_DNA"/>
</dbReference>
<feature type="compositionally biased region" description="Basic and acidic residues" evidence="1">
    <location>
        <begin position="356"/>
        <end position="368"/>
    </location>
</feature>
<sequence length="419" mass="46370">MSSRNGTPTSSSSEIPSTPALESDISTNSDSTSGRRSMLRASVFDVFLQLGGLEENSQIADWMFNDDSDHIVNSSSSSYRDKGQVDWGTSTPYRFREKTGSRFRERLGSDAPDFVLHASIWDDDNTESSSPSSNKLKFMDRVRTPNSPALSHGSGSMAGRRSTLKFAAESPTPRDTNRKSFFLFRSRSTRHPRMSTVPGKTLEAVVDSEDDSFPSSSFPAKNPRLSLFRTKTHPPPMVMETPDFVESPVSPASITSEWERVDPLSTIDFQTLTNTDNPFLHGNGQQRPSHSQEDAGNHLKIPFPSGVDLSSPKSSRSSSESDDHHQDGHHSTLMQRLSVVVTRPFQRHSHHHHQRSPSDSEPSPKTDGRATLFATLRRTQSNTAPDTSTQRAFLMSAPSSSMRVTVPQMMPLTNSMSHS</sequence>
<feature type="region of interest" description="Disordered" evidence="1">
    <location>
        <begin position="1"/>
        <end position="36"/>
    </location>
</feature>
<proteinExistence type="predicted"/>
<feature type="compositionally biased region" description="Basic and acidic residues" evidence="1">
    <location>
        <begin position="319"/>
        <end position="330"/>
    </location>
</feature>
<organism evidence="2 3">
    <name type="scientific">Paramarasmius palmivorus</name>
    <dbReference type="NCBI Taxonomy" id="297713"/>
    <lineage>
        <taxon>Eukaryota</taxon>
        <taxon>Fungi</taxon>
        <taxon>Dikarya</taxon>
        <taxon>Basidiomycota</taxon>
        <taxon>Agaricomycotina</taxon>
        <taxon>Agaricomycetes</taxon>
        <taxon>Agaricomycetidae</taxon>
        <taxon>Agaricales</taxon>
        <taxon>Marasmiineae</taxon>
        <taxon>Marasmiaceae</taxon>
        <taxon>Paramarasmius</taxon>
    </lineage>
</organism>
<evidence type="ECO:0000313" key="2">
    <source>
        <dbReference type="EMBL" id="KAK7037588.1"/>
    </source>
</evidence>
<reference evidence="2 3" key="1">
    <citation type="submission" date="2024-01" db="EMBL/GenBank/DDBJ databases">
        <title>A draft genome for a cacao thread blight-causing isolate of Paramarasmius palmivorus.</title>
        <authorList>
            <person name="Baruah I.K."/>
            <person name="Bukari Y."/>
            <person name="Amoako-Attah I."/>
            <person name="Meinhardt L.W."/>
            <person name="Bailey B.A."/>
            <person name="Cohen S.P."/>
        </authorList>
    </citation>
    <scope>NUCLEOTIDE SEQUENCE [LARGE SCALE GENOMIC DNA]</scope>
    <source>
        <strain evidence="2 3">GH-12</strain>
    </source>
</reference>
<evidence type="ECO:0000313" key="3">
    <source>
        <dbReference type="Proteomes" id="UP001383192"/>
    </source>
</evidence>
<gene>
    <name evidence="2" type="ORF">VNI00_011080</name>
</gene>
<comment type="caution">
    <text evidence="2">The sequence shown here is derived from an EMBL/GenBank/DDBJ whole genome shotgun (WGS) entry which is preliminary data.</text>
</comment>
<feature type="compositionally biased region" description="Polar residues" evidence="1">
    <location>
        <begin position="24"/>
        <end position="35"/>
    </location>
</feature>
<feature type="compositionally biased region" description="Polar residues" evidence="1">
    <location>
        <begin position="272"/>
        <end position="289"/>
    </location>
</feature>
<accession>A0AAW0CF81</accession>